<name>A0A7R9II76_9NEOP</name>
<accession>A0A7R9II76</accession>
<evidence type="ECO:0000256" key="2">
    <source>
        <dbReference type="SAM" id="SignalP"/>
    </source>
</evidence>
<sequence length="416" mass="46634">MNLDLLVISSLVYCESSALDNTAIQAEEIANCFQRNPLVAVSPGIRYDKTHTRNEVNYRWWSLQGEEQMAQARRRYCNTPYITALYTRSGPVVAGGGAEREKESGRSNESAPGNTSLKLIFNELRNEGSALTRLKGYEPTFAWRESGKPFRKTTPSSPDRDSNLNLPVLGSLAQHESSALANYATEAVADQFKAYYCPADEGKIRVRIPIESTETCVLSRSLARSSLATSRYNQCVLFYILVTHALARTTSSFLPSYRVPSMDMHVCHQYSLWAYMCVLHSPLSRRICAIERIPQFDHFPVLLLELSLVLHVELHQLGQGGKLLTAVQIVKVTCVLDFNVVKLHGTVEVFGNDSANACRYRLSSGQHSKTAVKLGFLDRRCYFFIQVAPQFVLTRLSPDLLLHRKSVSGGDQTWDL</sequence>
<keyword evidence="2" id="KW-0732">Signal</keyword>
<evidence type="ECO:0000256" key="1">
    <source>
        <dbReference type="SAM" id="MobiDB-lite"/>
    </source>
</evidence>
<reference evidence="3" key="1">
    <citation type="submission" date="2020-11" db="EMBL/GenBank/DDBJ databases">
        <authorList>
            <person name="Tran Van P."/>
        </authorList>
    </citation>
    <scope>NUCLEOTIDE SEQUENCE</scope>
</reference>
<feature type="region of interest" description="Disordered" evidence="1">
    <location>
        <begin position="93"/>
        <end position="114"/>
    </location>
</feature>
<proteinExistence type="predicted"/>
<evidence type="ECO:0000313" key="3">
    <source>
        <dbReference type="EMBL" id="CAD7458845.1"/>
    </source>
</evidence>
<feature type="signal peptide" evidence="2">
    <location>
        <begin position="1"/>
        <end position="18"/>
    </location>
</feature>
<protein>
    <submittedName>
        <fullName evidence="3">Uncharacterized protein</fullName>
    </submittedName>
</protein>
<dbReference type="AlphaFoldDB" id="A0A7R9II76"/>
<feature type="chain" id="PRO_5030671817" evidence="2">
    <location>
        <begin position="19"/>
        <end position="416"/>
    </location>
</feature>
<dbReference type="EMBL" id="OE002507">
    <property type="protein sequence ID" value="CAD7458845.1"/>
    <property type="molecule type" value="Genomic_DNA"/>
</dbReference>
<organism evidence="3">
    <name type="scientific">Timema tahoe</name>
    <dbReference type="NCBI Taxonomy" id="61484"/>
    <lineage>
        <taxon>Eukaryota</taxon>
        <taxon>Metazoa</taxon>
        <taxon>Ecdysozoa</taxon>
        <taxon>Arthropoda</taxon>
        <taxon>Hexapoda</taxon>
        <taxon>Insecta</taxon>
        <taxon>Pterygota</taxon>
        <taxon>Neoptera</taxon>
        <taxon>Polyneoptera</taxon>
        <taxon>Phasmatodea</taxon>
        <taxon>Timematodea</taxon>
        <taxon>Timematoidea</taxon>
        <taxon>Timematidae</taxon>
        <taxon>Timema</taxon>
    </lineage>
</organism>
<gene>
    <name evidence="3" type="ORF">TTEB3V08_LOCUS6817</name>
</gene>